<organism evidence="9 10">
    <name type="scientific">Neocucurbitaria cava</name>
    <dbReference type="NCBI Taxonomy" id="798079"/>
    <lineage>
        <taxon>Eukaryota</taxon>
        <taxon>Fungi</taxon>
        <taxon>Dikarya</taxon>
        <taxon>Ascomycota</taxon>
        <taxon>Pezizomycotina</taxon>
        <taxon>Dothideomycetes</taxon>
        <taxon>Pleosporomycetidae</taxon>
        <taxon>Pleosporales</taxon>
        <taxon>Pleosporineae</taxon>
        <taxon>Cucurbitariaceae</taxon>
        <taxon>Neocucurbitaria</taxon>
    </lineage>
</organism>
<dbReference type="InterPro" id="IPR001138">
    <property type="entry name" value="Zn2Cys6_DnaBD"/>
</dbReference>
<dbReference type="Pfam" id="PF00172">
    <property type="entry name" value="Zn_clus"/>
    <property type="match status" value="1"/>
</dbReference>
<dbReference type="OrthoDB" id="39175at2759"/>
<dbReference type="GO" id="GO:0003677">
    <property type="term" value="F:DNA binding"/>
    <property type="evidence" value="ECO:0007669"/>
    <property type="project" value="InterPro"/>
</dbReference>
<dbReference type="SUPFAM" id="SSF57701">
    <property type="entry name" value="Zn2/Cys6 DNA-binding domain"/>
    <property type="match status" value="1"/>
</dbReference>
<dbReference type="PANTHER" id="PTHR47338">
    <property type="entry name" value="ZN(II)2CYS6 TRANSCRIPTION FACTOR (EUROFUNG)-RELATED"/>
    <property type="match status" value="1"/>
</dbReference>
<proteinExistence type="predicted"/>
<evidence type="ECO:0000259" key="8">
    <source>
        <dbReference type="PROSITE" id="PS50048"/>
    </source>
</evidence>
<evidence type="ECO:0000313" key="10">
    <source>
        <dbReference type="Proteomes" id="UP001140560"/>
    </source>
</evidence>
<dbReference type="SMART" id="SM00906">
    <property type="entry name" value="Fungal_trans"/>
    <property type="match status" value="1"/>
</dbReference>
<dbReference type="GO" id="GO:0008270">
    <property type="term" value="F:zinc ion binding"/>
    <property type="evidence" value="ECO:0007669"/>
    <property type="project" value="InterPro"/>
</dbReference>
<feature type="compositionally biased region" description="Polar residues" evidence="7">
    <location>
        <begin position="156"/>
        <end position="165"/>
    </location>
</feature>
<evidence type="ECO:0000313" key="9">
    <source>
        <dbReference type="EMBL" id="KAJ4369812.1"/>
    </source>
</evidence>
<feature type="compositionally biased region" description="Polar residues" evidence="7">
    <location>
        <begin position="113"/>
        <end position="130"/>
    </location>
</feature>
<feature type="compositionally biased region" description="Gly residues" evidence="7">
    <location>
        <begin position="96"/>
        <end position="106"/>
    </location>
</feature>
<dbReference type="EMBL" id="JAPEUY010000009">
    <property type="protein sequence ID" value="KAJ4369812.1"/>
    <property type="molecule type" value="Genomic_DNA"/>
</dbReference>
<protein>
    <recommendedName>
        <fullName evidence="8">Zn(2)-C6 fungal-type domain-containing protein</fullName>
    </recommendedName>
</protein>
<evidence type="ECO:0000256" key="7">
    <source>
        <dbReference type="SAM" id="MobiDB-lite"/>
    </source>
</evidence>
<dbReference type="InterPro" id="IPR007219">
    <property type="entry name" value="XnlR_reg_dom"/>
</dbReference>
<feature type="region of interest" description="Disordered" evidence="7">
    <location>
        <begin position="1048"/>
        <end position="1083"/>
    </location>
</feature>
<feature type="compositionally biased region" description="Basic residues" evidence="7">
    <location>
        <begin position="849"/>
        <end position="858"/>
    </location>
</feature>
<sequence length="1083" mass="119397">MAESGATATSMATPSHARFEHDDALILNEYGLPELRASPNAIGTSPSNIMSSFPDFDMAFAQSQGYGAGFDGVQPKMEAGFGDDRGSIGNLSEENLGGGGGGGGGARAHRMSIGTSPRNMAQDGNNTSPESAPALGMLAIGDLNEATALAMKLSGNDGTDNSTTSRRSKDDAHDPPLWSEMKTKAGKERKRLPLACIACRRKKIRCSGEKPACKHCLRSRIPCVYKVTTRKAAPRTDYMAMLDKRLKRMEDRVVKLIPKESLPSVANVGRSVVKPAIPGAPPKAPTTKKRAADEAFGNELDEWAKSKGADADTTAGLASRGKESDESKLLTEGAESLPSREIQEHLAEVYFDHVYGQSYPLLHKPSFMRRLAAGKVPPVLILAMCAISARFSTHPQLRTEPCFLRGDNWAERAREIALKRYDSPNITILIVYLLLGLHEFGTCQGGRSWMFGGMAQRMAYALQLHKENEYDPLVSEADRKPLSATDREIRRRTMWSCFLMDRFNSSGTDRPLFVHEQYIEVQLPVKEHLYIHEIHAPTENLEGNVPNPVPPDSGQLANPRDNMGVSAYTIRLVCIWGKLIKYMNLGGKEREAEPMWSSDSTYHQIKKEAREFRASLPEMLVYTPENLKSHAIGKTANSFLYLHILWQQIMLFMHRFALPSTAGSRPPKDMPHDFLTESARSALDAANQISILINEAMDHNVVAPFAGYSAFFSSTVHVHGVFSKNPKLEAQSKKYLAYNVKYLTKMKKYWGMFHYIAENLKDLYRQHADAQLKGPNVTGNKKKGSIFQYGDWFDRYPHGVSKTDYEDAAASNANEPGTDAVLGQKSDLQSVEEFFASLSPPTKADQQRKQARKNKSKSVSKSDGPTSVHTDAPPMQRHNSQSQPRHPARLQPQQQMNQVNMASQDAIEAAIAAGYDPAALFAQQQQQAQHQHGPSQQFMAEFAGHHPHHPHQHHSNLPMLNTSPTMIHPSHQMDMSPFPDLSADFNNAFWNLEAMGMANNNFFDPMSSYFVPFNVQPPTMGDDGAFAQANAEAYGFALGAGTPVDLDMMHGHGGGGGGMPRAHRPSVSGRPQPQRRGTGTGME</sequence>
<evidence type="ECO:0000256" key="4">
    <source>
        <dbReference type="ARBA" id="ARBA00023026"/>
    </source>
</evidence>
<dbReference type="InterPro" id="IPR050815">
    <property type="entry name" value="TF_fung"/>
</dbReference>
<comment type="caution">
    <text evidence="9">The sequence shown here is derived from an EMBL/GenBank/DDBJ whole genome shotgun (WGS) entry which is preliminary data.</text>
</comment>
<feature type="region of interest" description="Disordered" evidence="7">
    <location>
        <begin position="95"/>
        <end position="133"/>
    </location>
</feature>
<evidence type="ECO:0000256" key="3">
    <source>
        <dbReference type="ARBA" id="ARBA00023015"/>
    </source>
</evidence>
<keyword evidence="5" id="KW-0804">Transcription</keyword>
<dbReference type="PROSITE" id="PS50048">
    <property type="entry name" value="ZN2_CY6_FUNGAL_2"/>
    <property type="match status" value="1"/>
</dbReference>
<dbReference type="GO" id="GO:0006351">
    <property type="term" value="P:DNA-templated transcription"/>
    <property type="evidence" value="ECO:0007669"/>
    <property type="project" value="InterPro"/>
</dbReference>
<dbReference type="CDD" id="cd00067">
    <property type="entry name" value="GAL4"/>
    <property type="match status" value="1"/>
</dbReference>
<comment type="subcellular location">
    <subcellularLocation>
        <location evidence="1">Nucleus</location>
    </subcellularLocation>
</comment>
<keyword evidence="3" id="KW-0805">Transcription regulation</keyword>
<dbReference type="Proteomes" id="UP001140560">
    <property type="component" value="Unassembled WGS sequence"/>
</dbReference>
<gene>
    <name evidence="9" type="ORF">N0V83_005576</name>
</gene>
<feature type="compositionally biased region" description="Basic and acidic residues" evidence="7">
    <location>
        <begin position="320"/>
        <end position="329"/>
    </location>
</feature>
<keyword evidence="6" id="KW-0539">Nucleus</keyword>
<dbReference type="GO" id="GO:0005634">
    <property type="term" value="C:nucleus"/>
    <property type="evidence" value="ECO:0007669"/>
    <property type="project" value="UniProtKB-SubCell"/>
</dbReference>
<evidence type="ECO:0000256" key="1">
    <source>
        <dbReference type="ARBA" id="ARBA00004123"/>
    </source>
</evidence>
<evidence type="ECO:0000256" key="5">
    <source>
        <dbReference type="ARBA" id="ARBA00023163"/>
    </source>
</evidence>
<reference evidence="9" key="1">
    <citation type="submission" date="2022-10" db="EMBL/GenBank/DDBJ databases">
        <title>Tapping the CABI collections for fungal endophytes: first genome assemblies for Collariella, Neodidymelliopsis, Ascochyta clinopodiicola, Didymella pomorum, Didymosphaeria variabile, Neocosmospora piperis and Neocucurbitaria cava.</title>
        <authorList>
            <person name="Hill R."/>
        </authorList>
    </citation>
    <scope>NUCLEOTIDE SEQUENCE</scope>
    <source>
        <strain evidence="9">IMI 356814</strain>
    </source>
</reference>
<dbReference type="Gene3D" id="4.10.240.10">
    <property type="entry name" value="Zn(2)-C6 fungal-type DNA-binding domain"/>
    <property type="match status" value="1"/>
</dbReference>
<feature type="region of interest" description="Disordered" evidence="7">
    <location>
        <begin position="836"/>
        <end position="898"/>
    </location>
</feature>
<keyword evidence="2" id="KW-0479">Metal-binding</keyword>
<keyword evidence="4" id="KW-0843">Virulence</keyword>
<dbReference type="AlphaFoldDB" id="A0A9W8Y846"/>
<dbReference type="Pfam" id="PF04082">
    <property type="entry name" value="Fungal_trans"/>
    <property type="match status" value="1"/>
</dbReference>
<feature type="domain" description="Zn(2)-C6 fungal-type" evidence="8">
    <location>
        <begin position="195"/>
        <end position="225"/>
    </location>
</feature>
<evidence type="ECO:0000256" key="2">
    <source>
        <dbReference type="ARBA" id="ARBA00022723"/>
    </source>
</evidence>
<feature type="region of interest" description="Disordered" evidence="7">
    <location>
        <begin position="307"/>
        <end position="335"/>
    </location>
</feature>
<dbReference type="GO" id="GO:0000981">
    <property type="term" value="F:DNA-binding transcription factor activity, RNA polymerase II-specific"/>
    <property type="evidence" value="ECO:0007669"/>
    <property type="project" value="InterPro"/>
</dbReference>
<feature type="region of interest" description="Disordered" evidence="7">
    <location>
        <begin position="153"/>
        <end position="185"/>
    </location>
</feature>
<accession>A0A9W8Y846</accession>
<dbReference type="CDD" id="cd12148">
    <property type="entry name" value="fungal_TF_MHR"/>
    <property type="match status" value="1"/>
</dbReference>
<name>A0A9W8Y846_9PLEO</name>
<evidence type="ECO:0000256" key="6">
    <source>
        <dbReference type="ARBA" id="ARBA00023242"/>
    </source>
</evidence>
<dbReference type="SMART" id="SM00066">
    <property type="entry name" value="GAL4"/>
    <property type="match status" value="1"/>
</dbReference>
<dbReference type="PRINTS" id="PR00755">
    <property type="entry name" value="AFLATOXINBRP"/>
</dbReference>
<keyword evidence="10" id="KW-1185">Reference proteome</keyword>
<feature type="compositionally biased region" description="Polar residues" evidence="7">
    <location>
        <begin position="859"/>
        <end position="869"/>
    </location>
</feature>
<dbReference type="PANTHER" id="PTHR47338:SF27">
    <property type="entry name" value="ZN(II)2CYS6 TRANSCRIPTION FACTOR (EUROFUNG)"/>
    <property type="match status" value="1"/>
</dbReference>
<dbReference type="PROSITE" id="PS00463">
    <property type="entry name" value="ZN2_CY6_FUNGAL_1"/>
    <property type="match status" value="1"/>
</dbReference>
<dbReference type="InterPro" id="IPR036864">
    <property type="entry name" value="Zn2-C6_fun-type_DNA-bd_sf"/>
</dbReference>